<dbReference type="InterPro" id="IPR008966">
    <property type="entry name" value="Adhesion_dom_sf"/>
</dbReference>
<dbReference type="Proteomes" id="UP001444146">
    <property type="component" value="Unassembled WGS sequence"/>
</dbReference>
<dbReference type="EMBL" id="JAYMYY010000002">
    <property type="protein sequence ID" value="MEO3989981.1"/>
    <property type="molecule type" value="Genomic_DNA"/>
</dbReference>
<protein>
    <submittedName>
        <fullName evidence="3">Fimbrial protein</fullName>
    </submittedName>
</protein>
<dbReference type="PANTHER" id="PTHR33420">
    <property type="entry name" value="FIMBRIAL SUBUNIT ELFA-RELATED"/>
    <property type="match status" value="1"/>
</dbReference>
<evidence type="ECO:0000313" key="3">
    <source>
        <dbReference type="EMBL" id="MEO3989981.1"/>
    </source>
</evidence>
<dbReference type="Gene3D" id="2.60.40.1090">
    <property type="entry name" value="Fimbrial-type adhesion domain"/>
    <property type="match status" value="1"/>
</dbReference>
<evidence type="ECO:0000313" key="4">
    <source>
        <dbReference type="Proteomes" id="UP001444146"/>
    </source>
</evidence>
<keyword evidence="4" id="KW-1185">Reference proteome</keyword>
<dbReference type="RefSeq" id="WP_347794438.1">
    <property type="nucleotide sequence ID" value="NZ_JAYMYY010000002.1"/>
</dbReference>
<feature type="domain" description="Fimbrial-type adhesion" evidence="2">
    <location>
        <begin position="53"/>
        <end position="188"/>
    </location>
</feature>
<dbReference type="SUPFAM" id="SSF49401">
    <property type="entry name" value="Bacterial adhesins"/>
    <property type="match status" value="1"/>
</dbReference>
<organism evidence="3 4">
    <name type="scientific">Pseudocitrobacter cyperus</name>
    <dbReference type="NCBI Taxonomy" id="3112843"/>
    <lineage>
        <taxon>Bacteria</taxon>
        <taxon>Pseudomonadati</taxon>
        <taxon>Pseudomonadota</taxon>
        <taxon>Gammaproteobacteria</taxon>
        <taxon>Enterobacterales</taxon>
        <taxon>Enterobacteriaceae</taxon>
        <taxon>Pseudocitrobacter</taxon>
    </lineage>
</organism>
<reference evidence="3 4" key="1">
    <citation type="submission" date="2024-01" db="EMBL/GenBank/DDBJ databases">
        <title>Pseudocitrobacter sp. Endophytic strain Cyp-38L.</title>
        <authorList>
            <person name="Amer M.A."/>
            <person name="Hamed S.M."/>
        </authorList>
    </citation>
    <scope>NUCLEOTIDE SEQUENCE [LARGE SCALE GENOMIC DNA]</scope>
    <source>
        <strain evidence="3 4">Cyp38S</strain>
    </source>
</reference>
<name>A0ABV0HHN1_9ENTR</name>
<comment type="caution">
    <text evidence="3">The sequence shown here is derived from an EMBL/GenBank/DDBJ whole genome shotgun (WGS) entry which is preliminary data.</text>
</comment>
<dbReference type="PANTHER" id="PTHR33420:SF33">
    <property type="entry name" value="MINOR FIMBRIAL SUBUNIT"/>
    <property type="match status" value="1"/>
</dbReference>
<accession>A0ABV0HHN1</accession>
<proteinExistence type="predicted"/>
<evidence type="ECO:0000256" key="1">
    <source>
        <dbReference type="SAM" id="SignalP"/>
    </source>
</evidence>
<feature type="chain" id="PRO_5046631745" evidence="1">
    <location>
        <begin position="23"/>
        <end position="189"/>
    </location>
</feature>
<keyword evidence="1" id="KW-0732">Signal</keyword>
<dbReference type="InterPro" id="IPR000259">
    <property type="entry name" value="Adhesion_dom_fimbrial"/>
</dbReference>
<dbReference type="InterPro" id="IPR050263">
    <property type="entry name" value="Bact_Fimbrial_Adh_Pro"/>
</dbReference>
<sequence>MIYRTILRLTLMAALMAVPARAQNISVDFTATIEETTCTMELTALSSGTAAQTGEAQYTLTIPAMTILQISQRLAASEASFKLLPTACNNAISGVDMTITGATTASSVYLLENALSATGAAQNVGLGFKPMGNADNIGAIKVDGSGTIRWTKDQIQNGMDLTAMIRRASTSDIVAGDFQAKATFTFIYR</sequence>
<dbReference type="InterPro" id="IPR036937">
    <property type="entry name" value="Adhesion_dom_fimbrial_sf"/>
</dbReference>
<dbReference type="Pfam" id="PF00419">
    <property type="entry name" value="Fimbrial"/>
    <property type="match status" value="1"/>
</dbReference>
<gene>
    <name evidence="3" type="ORF">VSR74_09155</name>
</gene>
<evidence type="ECO:0000259" key="2">
    <source>
        <dbReference type="Pfam" id="PF00419"/>
    </source>
</evidence>
<feature type="signal peptide" evidence="1">
    <location>
        <begin position="1"/>
        <end position="22"/>
    </location>
</feature>